<accession>A0A3S5Y5A0</accession>
<gene>
    <name evidence="1" type="ordered locus">REQ_16490</name>
</gene>
<dbReference type="EMBL" id="FN563149">
    <property type="protein sequence ID" value="CBH47723.1"/>
    <property type="molecule type" value="Genomic_DNA"/>
</dbReference>
<dbReference type="KEGG" id="req:REQ_16490"/>
<sequence>MSSENETWEGLIRSAKGGELYLEQGTAKACAAHCDTLLGQLRSIRDRASELGEVDGFGTLPSGLVLAEKFGKKAVGGDYSLVQALTDHIEEVDRMRTVFESIDARFSATEDDNASRFGVIEHG</sequence>
<name>A0A3S5Y5A0_RHOH1</name>
<protein>
    <submittedName>
        <fullName evidence="1">Uncharacterized protein</fullName>
    </submittedName>
</protein>
<organism evidence="1">
    <name type="scientific">Rhodococcus hoagii (strain 103S)</name>
    <name type="common">Rhodococcus equi</name>
    <dbReference type="NCBI Taxonomy" id="685727"/>
    <lineage>
        <taxon>Bacteria</taxon>
        <taxon>Bacillati</taxon>
        <taxon>Actinomycetota</taxon>
        <taxon>Actinomycetes</taxon>
        <taxon>Mycobacteriales</taxon>
        <taxon>Nocardiaceae</taxon>
        <taxon>Prescottella</taxon>
    </lineage>
</organism>
<reference evidence="1" key="1">
    <citation type="journal article" date="2010" name="PLoS Genet.">
        <title>The genome of a pathogenic rhodococcus: cooptive virulence underpinned by key gene acquisitions.</title>
        <authorList>
            <person name="Letek M."/>
            <person name="Gonzalez P."/>
            <person name="Macarthur I."/>
            <person name="Rodriguez H."/>
            <person name="Freeman T.C."/>
            <person name="Valero-Rello A."/>
            <person name="Blanco M."/>
            <person name="Buckley T."/>
            <person name="Cherevach I."/>
            <person name="Fahey R."/>
            <person name="Hapeshi A."/>
            <person name="Holdstock J."/>
            <person name="Leadon D."/>
            <person name="Navas J."/>
            <person name="Ocampo A."/>
            <person name="Quail M.A."/>
            <person name="Sanders M."/>
            <person name="Scortti M.M."/>
            <person name="Prescott J.F."/>
            <person name="Fogarty U."/>
            <person name="Meijer W.G."/>
            <person name="Parkhill J."/>
            <person name="Bentley S.D."/>
            <person name="Vazquez-Boland J.A."/>
        </authorList>
    </citation>
    <scope>NUCLEOTIDE SEQUENCE [LARGE SCALE GENOMIC DNA]</scope>
    <source>
        <strain evidence="1 2">103S</strain>
    </source>
</reference>
<evidence type="ECO:0000313" key="1">
    <source>
        <dbReference type="EMBL" id="CBH47723.1"/>
    </source>
</evidence>
<dbReference type="AlphaFoldDB" id="A0A3S5Y5A0"/>
<proteinExistence type="predicted"/>
<evidence type="ECO:0000313" key="2">
    <source>
        <dbReference type="Proteomes" id="UP000006892"/>
    </source>
</evidence>
<dbReference type="Proteomes" id="UP001154400">
    <property type="component" value="Chromosome"/>
</dbReference>
<dbReference type="RefSeq" id="WP_013415555.1">
    <property type="nucleotide sequence ID" value="NC_014659.1"/>
</dbReference>